<feature type="chain" id="PRO_5039668430" evidence="3">
    <location>
        <begin position="23"/>
        <end position="373"/>
    </location>
</feature>
<evidence type="ECO:0000313" key="6">
    <source>
        <dbReference type="Proteomes" id="UP000010729"/>
    </source>
</evidence>
<gene>
    <name evidence="5" type="ORF">D477_005711</name>
</gene>
<dbReference type="RefSeq" id="WP_005267914.1">
    <property type="nucleotide sequence ID" value="NZ_ANPE02000083.1"/>
</dbReference>
<keyword evidence="6" id="KW-1185">Reference proteome</keyword>
<evidence type="ECO:0000313" key="5">
    <source>
        <dbReference type="EMBL" id="EMY35188.1"/>
    </source>
</evidence>
<name>N1VA73_9MICC</name>
<dbReference type="Proteomes" id="UP000010729">
    <property type="component" value="Unassembled WGS sequence"/>
</dbReference>
<evidence type="ECO:0000256" key="2">
    <source>
        <dbReference type="ARBA" id="ARBA00022801"/>
    </source>
</evidence>
<feature type="domain" description="Metallo-beta-lactamase" evidence="4">
    <location>
        <begin position="59"/>
        <end position="281"/>
    </location>
</feature>
<accession>N1VA73</accession>
<dbReference type="InterPro" id="IPR036866">
    <property type="entry name" value="RibonucZ/Hydroxyglut_hydro"/>
</dbReference>
<dbReference type="GO" id="GO:0042781">
    <property type="term" value="F:3'-tRNA processing endoribonuclease activity"/>
    <property type="evidence" value="ECO:0007669"/>
    <property type="project" value="TreeGrafter"/>
</dbReference>
<keyword evidence="1" id="KW-0540">Nuclease</keyword>
<organism evidence="5 6">
    <name type="scientific">Arthrobacter crystallopoietes BAB-32</name>
    <dbReference type="NCBI Taxonomy" id="1246476"/>
    <lineage>
        <taxon>Bacteria</taxon>
        <taxon>Bacillati</taxon>
        <taxon>Actinomycetota</taxon>
        <taxon>Actinomycetes</taxon>
        <taxon>Micrococcales</taxon>
        <taxon>Micrococcaceae</taxon>
        <taxon>Crystallibacter</taxon>
    </lineage>
</organism>
<dbReference type="InterPro" id="IPR044094">
    <property type="entry name" value="AtsA-like_MBL-fold"/>
</dbReference>
<sequence length="373" mass="38989">MLGAGAVAGLGLVAASAAPAAAAQQQGSSRTRTHIVLLGTSGGPRQFADYGGPEERSGTASALVVGDRYYLIDAGEGVLRQLTRAGLGAVKATGRDPLAQLAGVFITHLHSDHVVDVPNLISLGLFNGLGRPERPVPLIGPGDRGILPPLYGDGAEPPVVNPEAPTPGTRAMVEHLIAAYATDYNDRARDNRLPVPHQLVDARDIQLPVGIGADPNTNPHPAMEPFAVFEDELVRVTATLVQHAPVFPAFAFRFDTEDGSVVFSGDTGPSENLVRLARGANVLVHEVIAPAGIAKLYPEPRSPEDEATYQHVLRSHTPLEEVGPIAERAGVDTLVLNHLAPATLPRRAFAAGGKGFSGRTIVGEDLMVLNVGG</sequence>
<dbReference type="Gene3D" id="3.60.15.10">
    <property type="entry name" value="Ribonuclease Z/Hydroxyacylglutathione hydrolase-like"/>
    <property type="match status" value="1"/>
</dbReference>
<evidence type="ECO:0000256" key="3">
    <source>
        <dbReference type="SAM" id="SignalP"/>
    </source>
</evidence>
<keyword evidence="1" id="KW-0255">Endonuclease</keyword>
<reference evidence="5 6" key="1">
    <citation type="journal article" date="2013" name="Genome Announc.">
        <title>Draft Genome Sequence of Arthrobacter crystallopoietes Strain BAB-32, Revealing Genes for Bioremediation.</title>
        <authorList>
            <person name="Joshi M.N."/>
            <person name="Pandit A.S."/>
            <person name="Sharma A."/>
            <person name="Pandya R.V."/>
            <person name="Desai S.M."/>
            <person name="Saxena A.K."/>
            <person name="Bagatharia S.B."/>
        </authorList>
    </citation>
    <scope>NUCLEOTIDE SEQUENCE [LARGE SCALE GENOMIC DNA]</scope>
    <source>
        <strain evidence="5 6">BAB-32</strain>
    </source>
</reference>
<dbReference type="AlphaFoldDB" id="N1VA73"/>
<protein>
    <submittedName>
        <fullName evidence="5">Zinc phosphodiesterase</fullName>
    </submittedName>
</protein>
<feature type="signal peptide" evidence="3">
    <location>
        <begin position="1"/>
        <end position="22"/>
    </location>
</feature>
<dbReference type="PANTHER" id="PTHR46018">
    <property type="entry name" value="ZINC PHOSPHODIESTERASE ELAC PROTEIN 1"/>
    <property type="match status" value="1"/>
</dbReference>
<comment type="caution">
    <text evidence="5">The sequence shown here is derived from an EMBL/GenBank/DDBJ whole genome shotgun (WGS) entry which is preliminary data.</text>
</comment>
<dbReference type="PANTHER" id="PTHR46018:SF2">
    <property type="entry name" value="ZINC PHOSPHODIESTERASE ELAC PROTEIN 1"/>
    <property type="match status" value="1"/>
</dbReference>
<keyword evidence="2" id="KW-0378">Hydrolase</keyword>
<evidence type="ECO:0000259" key="4">
    <source>
        <dbReference type="Pfam" id="PF00753"/>
    </source>
</evidence>
<dbReference type="CDD" id="cd07719">
    <property type="entry name" value="arylsulfatase_AtsA-like_MBL-fold"/>
    <property type="match status" value="1"/>
</dbReference>
<evidence type="ECO:0000256" key="1">
    <source>
        <dbReference type="ARBA" id="ARBA00022759"/>
    </source>
</evidence>
<dbReference type="SUPFAM" id="SSF56281">
    <property type="entry name" value="Metallo-hydrolase/oxidoreductase"/>
    <property type="match status" value="1"/>
</dbReference>
<dbReference type="EMBL" id="ANPE02000083">
    <property type="protein sequence ID" value="EMY35188.1"/>
    <property type="molecule type" value="Genomic_DNA"/>
</dbReference>
<dbReference type="OrthoDB" id="4137979at2"/>
<proteinExistence type="predicted"/>
<dbReference type="InterPro" id="IPR001279">
    <property type="entry name" value="Metallo-B-lactamas"/>
</dbReference>
<dbReference type="Pfam" id="PF00753">
    <property type="entry name" value="Lactamase_B"/>
    <property type="match status" value="1"/>
</dbReference>
<keyword evidence="3" id="KW-0732">Signal</keyword>